<reference evidence="4 5" key="1">
    <citation type="journal article" date="2020" name="ISME J.">
        <title>Uncovering the hidden diversity of litter-decomposition mechanisms in mushroom-forming fungi.</title>
        <authorList>
            <person name="Floudas D."/>
            <person name="Bentzer J."/>
            <person name="Ahren D."/>
            <person name="Johansson T."/>
            <person name="Persson P."/>
            <person name="Tunlid A."/>
        </authorList>
    </citation>
    <scope>NUCLEOTIDE SEQUENCE [LARGE SCALE GENOMIC DNA]</scope>
    <source>
        <strain evidence="4 5">CBS 101986</strain>
    </source>
</reference>
<dbReference type="GO" id="GO:0032981">
    <property type="term" value="P:mitochondrial respiratory chain complex I assembly"/>
    <property type="evidence" value="ECO:0007669"/>
    <property type="project" value="TreeGrafter"/>
</dbReference>
<keyword evidence="1" id="KW-0547">Nucleotide-binding</keyword>
<protein>
    <submittedName>
        <fullName evidence="4">Uncharacterized protein</fullName>
    </submittedName>
</protein>
<evidence type="ECO:0000256" key="2">
    <source>
        <dbReference type="ARBA" id="ARBA00022840"/>
    </source>
</evidence>
<dbReference type="InterPro" id="IPR033756">
    <property type="entry name" value="YlxH/NBP35"/>
</dbReference>
<dbReference type="InterPro" id="IPR044304">
    <property type="entry name" value="NUBPL-like"/>
</dbReference>
<keyword evidence="5" id="KW-1185">Reference proteome</keyword>
<dbReference type="SUPFAM" id="SSF52540">
    <property type="entry name" value="P-loop containing nucleoside triphosphate hydrolases"/>
    <property type="match status" value="1"/>
</dbReference>
<name>A0A8H5F7V8_9AGAR</name>
<dbReference type="GO" id="GO:0016226">
    <property type="term" value="P:iron-sulfur cluster assembly"/>
    <property type="evidence" value="ECO:0007669"/>
    <property type="project" value="InterPro"/>
</dbReference>
<dbReference type="GO" id="GO:0005524">
    <property type="term" value="F:ATP binding"/>
    <property type="evidence" value="ECO:0007669"/>
    <property type="project" value="UniProtKB-KW"/>
</dbReference>
<evidence type="ECO:0000313" key="4">
    <source>
        <dbReference type="EMBL" id="KAF5326969.1"/>
    </source>
</evidence>
<dbReference type="Gene3D" id="3.40.50.300">
    <property type="entry name" value="P-loop containing nucleotide triphosphate hydrolases"/>
    <property type="match status" value="1"/>
</dbReference>
<evidence type="ECO:0000256" key="1">
    <source>
        <dbReference type="ARBA" id="ARBA00022741"/>
    </source>
</evidence>
<dbReference type="EMBL" id="JAACJJ010000014">
    <property type="protein sequence ID" value="KAF5326969.1"/>
    <property type="molecule type" value="Genomic_DNA"/>
</dbReference>
<dbReference type="Proteomes" id="UP000567179">
    <property type="component" value="Unassembled WGS sequence"/>
</dbReference>
<comment type="caution">
    <text evidence="4">The sequence shown here is derived from an EMBL/GenBank/DDBJ whole genome shotgun (WGS) entry which is preliminary data.</text>
</comment>
<proteinExistence type="predicted"/>
<gene>
    <name evidence="4" type="ORF">D9619_004103</name>
</gene>
<organism evidence="4 5">
    <name type="scientific">Psilocybe cf. subviscida</name>
    <dbReference type="NCBI Taxonomy" id="2480587"/>
    <lineage>
        <taxon>Eukaryota</taxon>
        <taxon>Fungi</taxon>
        <taxon>Dikarya</taxon>
        <taxon>Basidiomycota</taxon>
        <taxon>Agaricomycotina</taxon>
        <taxon>Agaricomycetes</taxon>
        <taxon>Agaricomycetidae</taxon>
        <taxon>Agaricales</taxon>
        <taxon>Agaricineae</taxon>
        <taxon>Strophariaceae</taxon>
        <taxon>Psilocybe</taxon>
    </lineage>
</organism>
<dbReference type="Pfam" id="PF10609">
    <property type="entry name" value="ParA"/>
    <property type="match status" value="1"/>
</dbReference>
<accession>A0A8H5F7V8</accession>
<dbReference type="GO" id="GO:0005739">
    <property type="term" value="C:mitochondrion"/>
    <property type="evidence" value="ECO:0007669"/>
    <property type="project" value="TreeGrafter"/>
</dbReference>
<sequence length="250" mass="26696">MNSVARNMQSCVFSTSQCLRHENPLGLPRRAPPPQMPRRGGPIQKRPISNVDKVLAVPSGKGDAGKSITATKDSLATALLASEPRKNEKTGPPLRVGILDLDIFGPSNPTLMGLRNAGEPVLTVGGPIVPIKNHGLPCMSMGSLIPDTNPEAIDNTDTSIVWRGPMVQKAVWKLLFDVDGSRSGQGLDVLVVDMPPDTGDVPLMLLGQLVNVHGSIIVSTPQDVAHCDVRKGISMLSESNMLSLIWVRKP</sequence>
<evidence type="ECO:0000256" key="3">
    <source>
        <dbReference type="SAM" id="MobiDB-lite"/>
    </source>
</evidence>
<dbReference type="OrthoDB" id="1741334at2759"/>
<feature type="region of interest" description="Disordered" evidence="3">
    <location>
        <begin position="22"/>
        <end position="46"/>
    </location>
</feature>
<dbReference type="InterPro" id="IPR027417">
    <property type="entry name" value="P-loop_NTPase"/>
</dbReference>
<dbReference type="AlphaFoldDB" id="A0A8H5F7V8"/>
<dbReference type="PANTHER" id="PTHR42961">
    <property type="entry name" value="IRON-SULFUR PROTEIN NUBPL"/>
    <property type="match status" value="1"/>
</dbReference>
<dbReference type="GO" id="GO:0051539">
    <property type="term" value="F:4 iron, 4 sulfur cluster binding"/>
    <property type="evidence" value="ECO:0007669"/>
    <property type="project" value="TreeGrafter"/>
</dbReference>
<keyword evidence="2" id="KW-0067">ATP-binding</keyword>
<evidence type="ECO:0000313" key="5">
    <source>
        <dbReference type="Proteomes" id="UP000567179"/>
    </source>
</evidence>
<dbReference type="PANTHER" id="PTHR42961:SF2">
    <property type="entry name" value="IRON-SULFUR PROTEIN NUBPL"/>
    <property type="match status" value="1"/>
</dbReference>